<reference evidence="2" key="1">
    <citation type="submission" date="2020-05" db="EMBL/GenBank/DDBJ databases">
        <title>The draft genome sequence of Maribacter sp. ANRC-HE7.</title>
        <authorList>
            <person name="Mu L."/>
        </authorList>
    </citation>
    <scope>NUCLEOTIDE SEQUENCE</scope>
    <source>
        <strain evidence="2">ANRC-HE7</strain>
    </source>
</reference>
<organism evidence="2 3">
    <name type="scientific">Maribacter aquimaris</name>
    <dbReference type="NCBI Taxonomy" id="2737171"/>
    <lineage>
        <taxon>Bacteria</taxon>
        <taxon>Pseudomonadati</taxon>
        <taxon>Bacteroidota</taxon>
        <taxon>Flavobacteriia</taxon>
        <taxon>Flavobacteriales</taxon>
        <taxon>Flavobacteriaceae</taxon>
        <taxon>Maribacter</taxon>
    </lineage>
</organism>
<comment type="caution">
    <text evidence="2">The sequence shown here is derived from an EMBL/GenBank/DDBJ whole genome shotgun (WGS) entry which is preliminary data.</text>
</comment>
<accession>A0ABR7V0Y3</accession>
<keyword evidence="1" id="KW-0812">Transmembrane</keyword>
<feature type="transmembrane region" description="Helical" evidence="1">
    <location>
        <begin position="97"/>
        <end position="118"/>
    </location>
</feature>
<evidence type="ECO:0000256" key="1">
    <source>
        <dbReference type="SAM" id="Phobius"/>
    </source>
</evidence>
<dbReference type="EMBL" id="JABTCF010000005">
    <property type="protein sequence ID" value="MBD0777985.1"/>
    <property type="molecule type" value="Genomic_DNA"/>
</dbReference>
<proteinExistence type="predicted"/>
<evidence type="ECO:0000313" key="2">
    <source>
        <dbReference type="EMBL" id="MBD0777985.1"/>
    </source>
</evidence>
<protein>
    <submittedName>
        <fullName evidence="2">Uncharacterized protein</fullName>
    </submittedName>
</protein>
<name>A0ABR7V0Y3_9FLAO</name>
<keyword evidence="3" id="KW-1185">Reference proteome</keyword>
<evidence type="ECO:0000313" key="3">
    <source>
        <dbReference type="Proteomes" id="UP001166021"/>
    </source>
</evidence>
<keyword evidence="1" id="KW-1133">Transmembrane helix</keyword>
<dbReference type="RefSeq" id="WP_188243500.1">
    <property type="nucleotide sequence ID" value="NZ_JABTCF010000005.1"/>
</dbReference>
<sequence length="120" mass="13940">MEQTPSKTTSDPALNEHYTLYVLLKDKTVFESELRQNGILWRSDFDNQPNIDDGIRYYLSEIDMQKIDQIIIENGIEAQKDTPLANDFKDKKKVMKMYLVVAMAVVVLLLLMVLVEYLSH</sequence>
<keyword evidence="1" id="KW-0472">Membrane</keyword>
<dbReference type="Proteomes" id="UP001166021">
    <property type="component" value="Unassembled WGS sequence"/>
</dbReference>
<gene>
    <name evidence="2" type="ORF">HPE56_09280</name>
</gene>